<keyword evidence="2" id="KW-1185">Reference proteome</keyword>
<name>L1LSN9_9PSED</name>
<dbReference type="Proteomes" id="UP000010448">
    <property type="component" value="Unassembled WGS sequence"/>
</dbReference>
<evidence type="ECO:0000313" key="1">
    <source>
        <dbReference type="EMBL" id="NNJ15408.1"/>
    </source>
</evidence>
<protein>
    <submittedName>
        <fullName evidence="1">Uncharacterized protein</fullName>
    </submittedName>
</protein>
<accession>L1LSN9</accession>
<dbReference type="Pfam" id="PF14350">
    <property type="entry name" value="Beta_protein"/>
    <property type="match status" value="1"/>
</dbReference>
<evidence type="ECO:0000313" key="2">
    <source>
        <dbReference type="Proteomes" id="UP000010448"/>
    </source>
</evidence>
<organism evidence="1 2">
    <name type="scientific">Pseudomonas bharatica CSV86</name>
    <dbReference type="NCBI Taxonomy" id="1005395"/>
    <lineage>
        <taxon>Bacteria</taxon>
        <taxon>Pseudomonadati</taxon>
        <taxon>Pseudomonadota</taxon>
        <taxon>Gammaproteobacteria</taxon>
        <taxon>Pseudomonadales</taxon>
        <taxon>Pseudomonadaceae</taxon>
        <taxon>Pseudomonas</taxon>
        <taxon>Pseudomonas bharatica</taxon>
    </lineage>
</organism>
<reference evidence="1 2" key="1">
    <citation type="journal article" date="2013" name="Genome Announc.">
        <title>Genome Sequence of Naphthalene-Degrading Soil Bacterium Pseudomonas putida CSV86.</title>
        <authorList>
            <person name="Phale P.S."/>
            <person name="Paliwal V."/>
            <person name="Raju S.C."/>
            <person name="Modak A."/>
            <person name="Purohit H.J."/>
        </authorList>
    </citation>
    <scope>NUCLEOTIDE SEQUENCE [LARGE SCALE GENOMIC DNA]</scope>
    <source>
        <strain evidence="1 2">CSV86</strain>
    </source>
</reference>
<dbReference type="OrthoDB" id="6814110at2"/>
<gene>
    <name evidence="1" type="ORF">CSV86_009270</name>
</gene>
<dbReference type="AlphaFoldDB" id="L1LSN9"/>
<sequence length="376" mass="42244">MDQLKDIIYAPCLRSSTYDLLALREIEERRRKRISPIISARGNDLTLISEFAKYWEGDSFWLDSSRFPQDSQTELTKKLNDPSGNFDGKFSAFSKIKQINPGTLPVVGFSSGDKPRNVVQFALRLYKEFSAVAIRIEGSGAVLERNLATARAVLNAVSDEDLARTTIILDAWSISQIPSMQEGSSLQKMLRLTEEYDVANVITLSTSWPDDRPDRGVNATVPCIDPFWQAITHKQLGTRGVAHVYGDYAATNPMRDLLDDFDPKKMAQPIPFAGYYNACSWHQERHGAGGENEKYRDIARSFRALDNYHGDEFCWGTRAIGAIASGARDKPGNMAFWNKIRINQHICAMLEDLSEGLLQALGNPHEPEYDDLDDLI</sequence>
<comment type="caution">
    <text evidence="1">The sequence shown here is derived from an EMBL/GenBank/DDBJ whole genome shotgun (WGS) entry which is preliminary data.</text>
</comment>
<proteinExistence type="predicted"/>
<dbReference type="EMBL" id="AMWJ02000001">
    <property type="protein sequence ID" value="NNJ15408.1"/>
    <property type="molecule type" value="Genomic_DNA"/>
</dbReference>
<dbReference type="InterPro" id="IPR025683">
    <property type="entry name" value="Protein_beta"/>
</dbReference>
<dbReference type="RefSeq" id="WP_009407784.1">
    <property type="nucleotide sequence ID" value="NZ_AMWJ02000001.1"/>
</dbReference>